<dbReference type="SUPFAM" id="SSF56300">
    <property type="entry name" value="Metallo-dependent phosphatases"/>
    <property type="match status" value="1"/>
</dbReference>
<sequence length="383" mass="43170">MPTEGLSIEQPDSQHSVDQDEEVGLLSVTRQINNARIKRRHAWIMFGIVFGTLLVVSLILISRIDQHLACRKSSLAVLCRSGSSVQRQTPLNFLVVGDWGRNGLYNQSLVAEQMGNVGGQLNVSFIISTGDNFYENGLTGPDDEQFSTSFSNIYTQKSLQTTWYSVLGNHDYHGNVSAQVDQKVTFRDPRWNCHNNFQLIHDLGNTPQAKVEFFFIDTNPFVEEYWTTKSSYAWQLPIPRRDYIMEELMNLTNALAASTAKWKIVVGHHTMRSVSTHGDTLELLEAVLPILEANAVDLYINGHDHCMQHIKRPDSPVHFLTSGGGSKAWRGTKPLINAEEDFGLRFYYDGQGFAAVTMLPTEVCIDLYNISGQVMYSMNLQKN</sequence>
<dbReference type="InterPro" id="IPR004843">
    <property type="entry name" value="Calcineurin-like_PHP"/>
</dbReference>
<keyword evidence="5" id="KW-0472">Membrane</keyword>
<dbReference type="InterPro" id="IPR029052">
    <property type="entry name" value="Metallo-depent_PP-like"/>
</dbReference>
<evidence type="ECO:0000256" key="2">
    <source>
        <dbReference type="ARBA" id="ARBA00022729"/>
    </source>
</evidence>
<organism evidence="7 8">
    <name type="scientific">Sphagnum troendelagicum</name>
    <dbReference type="NCBI Taxonomy" id="128251"/>
    <lineage>
        <taxon>Eukaryota</taxon>
        <taxon>Viridiplantae</taxon>
        <taxon>Streptophyta</taxon>
        <taxon>Embryophyta</taxon>
        <taxon>Bryophyta</taxon>
        <taxon>Sphagnophytina</taxon>
        <taxon>Sphagnopsida</taxon>
        <taxon>Sphagnales</taxon>
        <taxon>Sphagnaceae</taxon>
        <taxon>Sphagnum</taxon>
    </lineage>
</organism>
<feature type="domain" description="Calcineurin-like phosphoesterase" evidence="6">
    <location>
        <begin position="92"/>
        <end position="306"/>
    </location>
</feature>
<dbReference type="PIRSF" id="PIRSF000898">
    <property type="entry name" value="Acid_Ptase_5"/>
    <property type="match status" value="1"/>
</dbReference>
<evidence type="ECO:0000256" key="5">
    <source>
        <dbReference type="SAM" id="Phobius"/>
    </source>
</evidence>
<reference evidence="7" key="1">
    <citation type="submission" date="2024-02" db="EMBL/GenBank/DDBJ databases">
        <authorList>
            <consortium name="ELIXIR-Norway"/>
            <consortium name="Elixir Norway"/>
        </authorList>
    </citation>
    <scope>NUCLEOTIDE SEQUENCE</scope>
</reference>
<dbReference type="EMBL" id="OZ019910">
    <property type="protein sequence ID" value="CAK9211121.1"/>
    <property type="molecule type" value="Genomic_DNA"/>
</dbReference>
<dbReference type="CDD" id="cd07378">
    <property type="entry name" value="MPP_ACP5"/>
    <property type="match status" value="1"/>
</dbReference>
<feature type="transmembrane region" description="Helical" evidence="5">
    <location>
        <begin position="42"/>
        <end position="61"/>
    </location>
</feature>
<evidence type="ECO:0000256" key="3">
    <source>
        <dbReference type="ARBA" id="ARBA00022801"/>
    </source>
</evidence>
<dbReference type="Proteomes" id="UP001497512">
    <property type="component" value="Chromosome 18"/>
</dbReference>
<comment type="catalytic activity">
    <reaction evidence="1 4">
        <text>a phosphate monoester + H2O = an alcohol + phosphate</text>
        <dbReference type="Rhea" id="RHEA:15017"/>
        <dbReference type="ChEBI" id="CHEBI:15377"/>
        <dbReference type="ChEBI" id="CHEBI:30879"/>
        <dbReference type="ChEBI" id="CHEBI:43474"/>
        <dbReference type="ChEBI" id="CHEBI:67140"/>
        <dbReference type="EC" id="3.1.3.2"/>
    </reaction>
</comment>
<dbReference type="InterPro" id="IPR024927">
    <property type="entry name" value="Acid_PPase"/>
</dbReference>
<keyword evidence="3 4" id="KW-0378">Hydrolase</keyword>
<dbReference type="EC" id="3.1.3.2" evidence="4"/>
<accession>A0ABP0U234</accession>
<keyword evidence="2" id="KW-0732">Signal</keyword>
<protein>
    <recommendedName>
        <fullName evidence="4">Purple acid phosphatase</fullName>
        <ecNumber evidence="4">3.1.3.2</ecNumber>
    </recommendedName>
</protein>
<evidence type="ECO:0000256" key="4">
    <source>
        <dbReference type="PIRNR" id="PIRNR000898"/>
    </source>
</evidence>
<dbReference type="PANTHER" id="PTHR10161">
    <property type="entry name" value="TARTRATE-RESISTANT ACID PHOSPHATASE TYPE 5"/>
    <property type="match status" value="1"/>
</dbReference>
<evidence type="ECO:0000313" key="8">
    <source>
        <dbReference type="Proteomes" id="UP001497512"/>
    </source>
</evidence>
<name>A0ABP0U234_9BRYO</name>
<evidence type="ECO:0000259" key="6">
    <source>
        <dbReference type="Pfam" id="PF00149"/>
    </source>
</evidence>
<proteinExistence type="predicted"/>
<evidence type="ECO:0000313" key="7">
    <source>
        <dbReference type="EMBL" id="CAK9211121.1"/>
    </source>
</evidence>
<dbReference type="Pfam" id="PF00149">
    <property type="entry name" value="Metallophos"/>
    <property type="match status" value="1"/>
</dbReference>
<keyword evidence="5" id="KW-1133">Transmembrane helix</keyword>
<keyword evidence="4" id="KW-0408">Iron</keyword>
<keyword evidence="8" id="KW-1185">Reference proteome</keyword>
<keyword evidence="5" id="KW-0812">Transmembrane</keyword>
<evidence type="ECO:0000256" key="1">
    <source>
        <dbReference type="ARBA" id="ARBA00000032"/>
    </source>
</evidence>
<dbReference type="Gene3D" id="3.60.21.10">
    <property type="match status" value="1"/>
</dbReference>
<dbReference type="InterPro" id="IPR051558">
    <property type="entry name" value="Metallophosphoesterase_PAP"/>
</dbReference>
<gene>
    <name evidence="7" type="ORF">CSSPTR1EN2_LOCUS10501</name>
</gene>
<dbReference type="PANTHER" id="PTHR10161:SF14">
    <property type="entry name" value="TARTRATE-RESISTANT ACID PHOSPHATASE TYPE 5"/>
    <property type="match status" value="1"/>
</dbReference>